<keyword evidence="3" id="KW-1185">Reference proteome</keyword>
<proteinExistence type="predicted"/>
<sequence length="279" mass="32078">MEQIDDDFKKCESDKEELQDKVRSSLSNLNGRRGSYEGDIERAEVRLKECKALNAEITIKLNSKENKLNECFIKTKQLPTVPPQLSSSCLNLTAGVHEIQIENGKHFNVACDGDGWLIIQQRFNGSQDFNKTWKEYTDGFGDLQSEFFIGLENLHLITSLKRFELHIGVTFEWGKRFAHYDNFRITGAESLYELEEIGHYEGDEFNALAEILKTKFTTFDLNNIAHSVENCAEDGMGGWWYSKYCGNSNLNARYEGEIRWYLPKVKSTIMKIRPNSDGN</sequence>
<dbReference type="PANTHER" id="PTHR19143:SF327">
    <property type="entry name" value="FI21813P1-RELATED"/>
    <property type="match status" value="1"/>
</dbReference>
<dbReference type="SUPFAM" id="SSF56496">
    <property type="entry name" value="Fibrinogen C-terminal domain-like"/>
    <property type="match status" value="1"/>
</dbReference>
<evidence type="ECO:0000259" key="2">
    <source>
        <dbReference type="PROSITE" id="PS51406"/>
    </source>
</evidence>
<reference evidence="4" key="1">
    <citation type="submission" date="2025-08" db="UniProtKB">
        <authorList>
            <consortium name="RefSeq"/>
        </authorList>
    </citation>
    <scope>IDENTIFICATION</scope>
    <source>
        <strain evidence="4">15112-1751.03</strain>
        <tissue evidence="4">Whole Adult</tissue>
    </source>
</reference>
<dbReference type="InterPro" id="IPR014716">
    <property type="entry name" value="Fibrinogen_a/b/g_C_1"/>
</dbReference>
<feature type="coiled-coil region" evidence="1">
    <location>
        <begin position="1"/>
        <end position="67"/>
    </location>
</feature>
<dbReference type="Pfam" id="PF00147">
    <property type="entry name" value="Fibrinogen_C"/>
    <property type="match status" value="1"/>
</dbReference>
<evidence type="ECO:0000256" key="1">
    <source>
        <dbReference type="SAM" id="Coils"/>
    </source>
</evidence>
<dbReference type="GeneID" id="117564554"/>
<dbReference type="Gene3D" id="3.90.215.10">
    <property type="entry name" value="Gamma Fibrinogen, chain A, domain 1"/>
    <property type="match status" value="1"/>
</dbReference>
<evidence type="ECO:0000313" key="3">
    <source>
        <dbReference type="Proteomes" id="UP000515160"/>
    </source>
</evidence>
<dbReference type="InterPro" id="IPR050373">
    <property type="entry name" value="Fibrinogen_C-term_domain"/>
</dbReference>
<accession>A0A6P8WJ24</accession>
<dbReference type="GO" id="GO:0005615">
    <property type="term" value="C:extracellular space"/>
    <property type="evidence" value="ECO:0007669"/>
    <property type="project" value="TreeGrafter"/>
</dbReference>
<dbReference type="InterPro" id="IPR036056">
    <property type="entry name" value="Fibrinogen-like_C"/>
</dbReference>
<dbReference type="RefSeq" id="XP_034099278.2">
    <property type="nucleotide sequence ID" value="XM_034243387.2"/>
</dbReference>
<dbReference type="InterPro" id="IPR002181">
    <property type="entry name" value="Fibrinogen_a/b/g_C_dom"/>
</dbReference>
<keyword evidence="1" id="KW-0175">Coiled coil</keyword>
<evidence type="ECO:0000313" key="4">
    <source>
        <dbReference type="RefSeq" id="XP_034099278.2"/>
    </source>
</evidence>
<dbReference type="SMART" id="SM00186">
    <property type="entry name" value="FBG"/>
    <property type="match status" value="1"/>
</dbReference>
<dbReference type="PROSITE" id="PS51406">
    <property type="entry name" value="FIBRINOGEN_C_2"/>
    <property type="match status" value="1"/>
</dbReference>
<dbReference type="AlphaFoldDB" id="A0A6P8WJ24"/>
<feature type="domain" description="Fibrinogen C-terminal" evidence="2">
    <location>
        <begin position="80"/>
        <end position="276"/>
    </location>
</feature>
<protein>
    <submittedName>
        <fullName evidence="4">Fibrinogen-like protein 1</fullName>
    </submittedName>
</protein>
<gene>
    <name evidence="4" type="primary">LOC117564554</name>
</gene>
<dbReference type="PANTHER" id="PTHR19143">
    <property type="entry name" value="FIBRINOGEN/TENASCIN/ANGIOPOEITIN"/>
    <property type="match status" value="1"/>
</dbReference>
<dbReference type="Proteomes" id="UP000515160">
    <property type="component" value="Chromosome 2L"/>
</dbReference>
<organism evidence="3 4">
    <name type="scientific">Drosophila albomicans</name>
    <name type="common">Fruit fly</name>
    <dbReference type="NCBI Taxonomy" id="7291"/>
    <lineage>
        <taxon>Eukaryota</taxon>
        <taxon>Metazoa</taxon>
        <taxon>Ecdysozoa</taxon>
        <taxon>Arthropoda</taxon>
        <taxon>Hexapoda</taxon>
        <taxon>Insecta</taxon>
        <taxon>Pterygota</taxon>
        <taxon>Neoptera</taxon>
        <taxon>Endopterygota</taxon>
        <taxon>Diptera</taxon>
        <taxon>Brachycera</taxon>
        <taxon>Muscomorpha</taxon>
        <taxon>Ephydroidea</taxon>
        <taxon>Drosophilidae</taxon>
        <taxon>Drosophila</taxon>
    </lineage>
</organism>
<dbReference type="OrthoDB" id="6145874at2759"/>
<name>A0A6P8WJ24_DROAB</name>